<keyword evidence="2" id="KW-1185">Reference proteome</keyword>
<organism evidence="1 2">
    <name type="scientific">Clostridium aceticum</name>
    <dbReference type="NCBI Taxonomy" id="84022"/>
    <lineage>
        <taxon>Bacteria</taxon>
        <taxon>Bacillati</taxon>
        <taxon>Bacillota</taxon>
        <taxon>Clostridia</taxon>
        <taxon>Eubacteriales</taxon>
        <taxon>Clostridiaceae</taxon>
        <taxon>Clostridium</taxon>
    </lineage>
</organism>
<dbReference type="EMBL" id="CP009687">
    <property type="protein sequence ID" value="AKL96057.1"/>
    <property type="molecule type" value="Genomic_DNA"/>
</dbReference>
<evidence type="ECO:0000313" key="2">
    <source>
        <dbReference type="Proteomes" id="UP000035704"/>
    </source>
</evidence>
<dbReference type="KEGG" id="cace:CACET_c26120"/>
<dbReference type="Proteomes" id="UP000035704">
    <property type="component" value="Chromosome"/>
</dbReference>
<dbReference type="InterPro" id="IPR006121">
    <property type="entry name" value="HMA_dom"/>
</dbReference>
<dbReference type="InterPro" id="IPR036163">
    <property type="entry name" value="HMA_dom_sf"/>
</dbReference>
<dbReference type="GO" id="GO:0046872">
    <property type="term" value="F:metal ion binding"/>
    <property type="evidence" value="ECO:0007669"/>
    <property type="project" value="InterPro"/>
</dbReference>
<dbReference type="RefSeq" id="WP_044824693.1">
    <property type="nucleotide sequence ID" value="NZ_CP009687.1"/>
</dbReference>
<dbReference type="SUPFAM" id="SSF55008">
    <property type="entry name" value="HMA, heavy metal-associated domain"/>
    <property type="match status" value="1"/>
</dbReference>
<dbReference type="CDD" id="cd00371">
    <property type="entry name" value="HMA"/>
    <property type="match status" value="1"/>
</dbReference>
<name>A0A0D8IAG8_9CLOT</name>
<sequence length="71" mass="7895">MTKKVLVDGMECEYCASQVMKALLGIDGINSVDVIFSEKNVIVELLYEVSNDKLEIAVEEAECKVVEIKDL</sequence>
<gene>
    <name evidence="1" type="ORF">CACET_c26120</name>
</gene>
<dbReference type="PATRIC" id="fig|84022.5.peg.98"/>
<reference evidence="1 2" key="1">
    <citation type="submission" date="2014-10" db="EMBL/GenBank/DDBJ databases">
        <title>Genome sequence of Clostridium aceticum DSM 1496.</title>
        <authorList>
            <person name="Poehlein A."/>
            <person name="Schiel-Bengelsdorf B."/>
            <person name="Gottschalk G."/>
            <person name="Duerre P."/>
            <person name="Daniel R."/>
        </authorList>
    </citation>
    <scope>NUCLEOTIDE SEQUENCE [LARGE SCALE GENOMIC DNA]</scope>
    <source>
        <strain evidence="1 2">DSM 1496</strain>
    </source>
</reference>
<evidence type="ECO:0000313" key="1">
    <source>
        <dbReference type="EMBL" id="AKL96057.1"/>
    </source>
</evidence>
<dbReference type="OrthoDB" id="9813965at2"/>
<proteinExistence type="predicted"/>
<dbReference type="AlphaFoldDB" id="A0A0D8IAG8"/>
<dbReference type="PROSITE" id="PS50846">
    <property type="entry name" value="HMA_2"/>
    <property type="match status" value="1"/>
</dbReference>
<accession>A0A0D8IAG8</accession>
<dbReference type="Gene3D" id="3.30.70.100">
    <property type="match status" value="1"/>
</dbReference>
<dbReference type="STRING" id="84022.CACET_c26120"/>
<dbReference type="Pfam" id="PF00403">
    <property type="entry name" value="HMA"/>
    <property type="match status" value="1"/>
</dbReference>
<protein>
    <submittedName>
        <fullName evidence="1">Copper chaperone</fullName>
    </submittedName>
</protein>